<dbReference type="Proteomes" id="UP000242869">
    <property type="component" value="Unassembled WGS sequence"/>
</dbReference>
<dbReference type="Gene3D" id="3.40.50.720">
    <property type="entry name" value="NAD(P)-binding Rossmann-like Domain"/>
    <property type="match status" value="2"/>
</dbReference>
<reference evidence="5" key="1">
    <citation type="submission" date="2016-10" db="EMBL/GenBank/DDBJ databases">
        <authorList>
            <person name="Varghese N."/>
            <person name="Submissions S."/>
        </authorList>
    </citation>
    <scope>NUCLEOTIDE SEQUENCE [LARGE SCALE GENOMIC DNA]</scope>
    <source>
        <strain evidence="5">DSM 6150</strain>
    </source>
</reference>
<accession>A0A1I5DYG3</accession>
<dbReference type="SUPFAM" id="SSF51735">
    <property type="entry name" value="NAD(P)-binding Rossmann-fold domains"/>
    <property type="match status" value="1"/>
</dbReference>
<dbReference type="Pfam" id="PF02826">
    <property type="entry name" value="2-Hacid_dh_C"/>
    <property type="match status" value="1"/>
</dbReference>
<organism evidence="4 5">
    <name type="scientific">Formivibrio citricus</name>
    <dbReference type="NCBI Taxonomy" id="83765"/>
    <lineage>
        <taxon>Bacteria</taxon>
        <taxon>Pseudomonadati</taxon>
        <taxon>Pseudomonadota</taxon>
        <taxon>Betaproteobacteria</taxon>
        <taxon>Neisseriales</taxon>
        <taxon>Chitinibacteraceae</taxon>
        <taxon>Formivibrio</taxon>
    </lineage>
</organism>
<evidence type="ECO:0000256" key="1">
    <source>
        <dbReference type="ARBA" id="ARBA00023002"/>
    </source>
</evidence>
<dbReference type="STRING" id="83765.SAMN05660284_02784"/>
<dbReference type="PANTHER" id="PTHR43333:SF1">
    <property type="entry name" value="D-ISOMER SPECIFIC 2-HYDROXYACID DEHYDROGENASE NAD-BINDING DOMAIN-CONTAINING PROTEIN"/>
    <property type="match status" value="1"/>
</dbReference>
<dbReference type="OrthoDB" id="9787219at2"/>
<dbReference type="InterPro" id="IPR006140">
    <property type="entry name" value="D-isomer_DH_NAD-bd"/>
</dbReference>
<keyword evidence="2" id="KW-0520">NAD</keyword>
<dbReference type="RefSeq" id="WP_091198244.1">
    <property type="nucleotide sequence ID" value="NZ_FOVE01000030.1"/>
</dbReference>
<evidence type="ECO:0000256" key="2">
    <source>
        <dbReference type="ARBA" id="ARBA00023027"/>
    </source>
</evidence>
<evidence type="ECO:0000313" key="4">
    <source>
        <dbReference type="EMBL" id="SFO04167.1"/>
    </source>
</evidence>
<protein>
    <submittedName>
        <fullName evidence="4">Glyoxylate/hydroxypyruvate reductase A</fullName>
    </submittedName>
</protein>
<sequence length="307" mass="33990">MLYLYSPDQQELYFRLLQEALPDREIACWPQEVDPEAVTHAAVWMPPAGFFRRFPNLQAVFVMGAGVDQMLGRDDIPEQVAIVRLTDAGMAKQMIEYCLYGVLHYQRYMDVYRQQQGAGQWLAQPTRLAGEVRVSVLGLGQLGAQVAQHLAGMGYRVTGWSRQPRAVGQVNCVHGDAALRALLPETDVLFSVLPATPETRHLLDAERLALLPKDSAIINAGRGSLIDEEALLAHLNRGHLRFVMLDVFAQEPLAADHPFWLHPRVMITPHVAADTVPEEAVSQIAANLRGLAAGEPVTGVVERCRGY</sequence>
<dbReference type="CDD" id="cd12164">
    <property type="entry name" value="GDH_like_2"/>
    <property type="match status" value="1"/>
</dbReference>
<feature type="domain" description="D-isomer specific 2-hydroxyacid dehydrogenase NAD-binding" evidence="3">
    <location>
        <begin position="102"/>
        <end position="272"/>
    </location>
</feature>
<keyword evidence="1" id="KW-0560">Oxidoreductase</keyword>
<dbReference type="InterPro" id="IPR036291">
    <property type="entry name" value="NAD(P)-bd_dom_sf"/>
</dbReference>
<evidence type="ECO:0000259" key="3">
    <source>
        <dbReference type="Pfam" id="PF02826"/>
    </source>
</evidence>
<proteinExistence type="predicted"/>
<dbReference type="PANTHER" id="PTHR43333">
    <property type="entry name" value="2-HACID_DH_C DOMAIN-CONTAINING PROTEIN"/>
    <property type="match status" value="1"/>
</dbReference>
<dbReference type="GO" id="GO:0016491">
    <property type="term" value="F:oxidoreductase activity"/>
    <property type="evidence" value="ECO:0007669"/>
    <property type="project" value="UniProtKB-KW"/>
</dbReference>
<evidence type="ECO:0000313" key="5">
    <source>
        <dbReference type="Proteomes" id="UP000242869"/>
    </source>
</evidence>
<keyword evidence="4" id="KW-0670">Pyruvate</keyword>
<dbReference type="GO" id="GO:0051287">
    <property type="term" value="F:NAD binding"/>
    <property type="evidence" value="ECO:0007669"/>
    <property type="project" value="InterPro"/>
</dbReference>
<dbReference type="AlphaFoldDB" id="A0A1I5DYG3"/>
<gene>
    <name evidence="4" type="ORF">SAMN05660284_02784</name>
</gene>
<name>A0A1I5DYG3_9NEIS</name>
<keyword evidence="5" id="KW-1185">Reference proteome</keyword>
<dbReference type="EMBL" id="FOVE01000030">
    <property type="protein sequence ID" value="SFO04167.1"/>
    <property type="molecule type" value="Genomic_DNA"/>
</dbReference>